<proteinExistence type="predicted"/>
<feature type="region of interest" description="Disordered" evidence="1">
    <location>
        <begin position="123"/>
        <end position="183"/>
    </location>
</feature>
<name>Q47KD2_THEFY</name>
<evidence type="ECO:0000256" key="1">
    <source>
        <dbReference type="SAM" id="MobiDB-lite"/>
    </source>
</evidence>
<dbReference type="AlphaFoldDB" id="Q47KD2"/>
<evidence type="ECO:0000313" key="2">
    <source>
        <dbReference type="EMBL" id="AAZ57090.1"/>
    </source>
</evidence>
<dbReference type="KEGG" id="tfu:Tfu_3057"/>
<sequence>MGAAAAALSCCRKGDGIARRRGVLRARHAGLCPAGGRVRGCRLGVAAIFCSGLPTVGRACRRPAVSPGGGRAAAVADKSLVCPSTRRNADEIHITVRFRPYGRLGWESRKTWLGVRTSIRPSRTAGGIPPRARGFPGKPNRASRTWWYSGTASRADQPRTSTTRRRVGSLPRESRAAGGPSEN</sequence>
<reference evidence="2" key="1">
    <citation type="submission" date="2005-07" db="EMBL/GenBank/DDBJ databases">
        <title>Complete sequence of Thermobifida fusca YX.</title>
        <authorList>
            <consortium name="US DOE Joint Genome Institute"/>
            <person name="Copeland A."/>
            <person name="Lucas S."/>
            <person name="Lapidus A."/>
            <person name="Barry K."/>
            <person name="Detter J.C."/>
            <person name="Glavina T."/>
            <person name="Hammon N."/>
            <person name="Israni S."/>
            <person name="Pitluck S."/>
            <person name="Di Bartolo G."/>
            <person name="Chain P."/>
            <person name="Schmutz J."/>
            <person name="Larimer F."/>
            <person name="Land M."/>
            <person name="Lykidis A."/>
            <person name="Richardson P."/>
        </authorList>
    </citation>
    <scope>NUCLEOTIDE SEQUENCE</scope>
    <source>
        <strain evidence="2">YX</strain>
    </source>
</reference>
<gene>
    <name evidence="2" type="ordered locus">Tfu_3057</name>
</gene>
<organism evidence="2">
    <name type="scientific">Thermobifida fusca (strain YX)</name>
    <dbReference type="NCBI Taxonomy" id="269800"/>
    <lineage>
        <taxon>Bacteria</taxon>
        <taxon>Bacillati</taxon>
        <taxon>Actinomycetota</taxon>
        <taxon>Actinomycetes</taxon>
        <taxon>Streptosporangiales</taxon>
        <taxon>Nocardiopsidaceae</taxon>
        <taxon>Thermobifida</taxon>
    </lineage>
</organism>
<dbReference type="EMBL" id="CP000088">
    <property type="protein sequence ID" value="AAZ57090.1"/>
    <property type="molecule type" value="Genomic_DNA"/>
</dbReference>
<feature type="compositionally biased region" description="Polar residues" evidence="1">
    <location>
        <begin position="142"/>
        <end position="161"/>
    </location>
</feature>
<dbReference type="STRING" id="269800.Tfu_3057"/>
<protein>
    <submittedName>
        <fullName evidence="2">Uncharacterized protein</fullName>
    </submittedName>
</protein>
<dbReference type="HOGENOM" id="CLU_1474501_0_0_11"/>
<accession>Q47KD2</accession>